<dbReference type="AlphaFoldDB" id="A0A1R2BUT2"/>
<comment type="caution">
    <text evidence="1">The sequence shown here is derived from an EMBL/GenBank/DDBJ whole genome shotgun (WGS) entry which is preliminary data.</text>
</comment>
<keyword evidence="2" id="KW-1185">Reference proteome</keyword>
<name>A0A1R2BUT2_9CILI</name>
<protein>
    <submittedName>
        <fullName evidence="1">Uncharacterized protein</fullName>
    </submittedName>
</protein>
<evidence type="ECO:0000313" key="1">
    <source>
        <dbReference type="EMBL" id="OMJ80516.1"/>
    </source>
</evidence>
<proteinExistence type="predicted"/>
<dbReference type="Proteomes" id="UP000187209">
    <property type="component" value="Unassembled WGS sequence"/>
</dbReference>
<dbReference type="EMBL" id="MPUH01000420">
    <property type="protein sequence ID" value="OMJ80516.1"/>
    <property type="molecule type" value="Genomic_DNA"/>
</dbReference>
<organism evidence="1 2">
    <name type="scientific">Stentor coeruleus</name>
    <dbReference type="NCBI Taxonomy" id="5963"/>
    <lineage>
        <taxon>Eukaryota</taxon>
        <taxon>Sar</taxon>
        <taxon>Alveolata</taxon>
        <taxon>Ciliophora</taxon>
        <taxon>Postciliodesmatophora</taxon>
        <taxon>Heterotrichea</taxon>
        <taxon>Heterotrichida</taxon>
        <taxon>Stentoridae</taxon>
        <taxon>Stentor</taxon>
    </lineage>
</organism>
<sequence length="379" mass="44099">MYRGLNESDCLINKIVDEMKSEYLKSINSELATNGDLMIAYPDLTVFYYNRDRQNALSEIKRIWDKVQSTHLGTKSLNDFLLTLATILEENHIKYMNKLKIAKNLKKYLISTQEVLNSMVFDHNSINNTESEVLLNYSSISATNDPNQDMIINLEFQVNFIEITDLRRAFIEGFAGYSVEILSKDYRFMTKIVDIDGNKAIWNFKTKLKLRYSEKTVKISLFEHSTKTSSSIKIAEFHMDLFNYLLDSQNTDKNCKIRPCKMEKYKFVIESKEKYAIMDIVDRNIDDVPKIAFTIKIGLKNCEAFKDLVNERIRYLSNQLLRIKKGIERINTKLVQQISGFQNLGFDETRIFIVSEQKRSFSCFSGCGKNGNKKNCQVF</sequence>
<gene>
    <name evidence="1" type="ORF">SteCoe_19212</name>
</gene>
<reference evidence="1 2" key="1">
    <citation type="submission" date="2016-11" db="EMBL/GenBank/DDBJ databases">
        <title>The macronuclear genome of Stentor coeruleus: a giant cell with tiny introns.</title>
        <authorList>
            <person name="Slabodnick M."/>
            <person name="Ruby J.G."/>
            <person name="Reiff S.B."/>
            <person name="Swart E.C."/>
            <person name="Gosai S."/>
            <person name="Prabakaran S."/>
            <person name="Witkowska E."/>
            <person name="Larue G.E."/>
            <person name="Fisher S."/>
            <person name="Freeman R.M."/>
            <person name="Gunawardena J."/>
            <person name="Chu W."/>
            <person name="Stover N.A."/>
            <person name="Gregory B.D."/>
            <person name="Nowacki M."/>
            <person name="Derisi J."/>
            <person name="Roy S.W."/>
            <person name="Marshall W.F."/>
            <person name="Sood P."/>
        </authorList>
    </citation>
    <scope>NUCLEOTIDE SEQUENCE [LARGE SCALE GENOMIC DNA]</scope>
    <source>
        <strain evidence="1">WM001</strain>
    </source>
</reference>
<dbReference type="OrthoDB" id="321687at2759"/>
<accession>A0A1R2BUT2</accession>
<evidence type="ECO:0000313" key="2">
    <source>
        <dbReference type="Proteomes" id="UP000187209"/>
    </source>
</evidence>